<accession>A0A061RDH1</accession>
<evidence type="ECO:0000313" key="6">
    <source>
        <dbReference type="EMBL" id="JAC68675.1"/>
    </source>
</evidence>
<dbReference type="PROSITE" id="PS50082">
    <property type="entry name" value="WD_REPEATS_2"/>
    <property type="match status" value="2"/>
</dbReference>
<keyword evidence="2" id="KW-0677">Repeat</keyword>
<evidence type="ECO:0000256" key="3">
    <source>
        <dbReference type="PROSITE-ProRule" id="PRU00221"/>
    </source>
</evidence>
<dbReference type="InterPro" id="IPR019775">
    <property type="entry name" value="WD40_repeat_CS"/>
</dbReference>
<feature type="compositionally biased region" description="Basic and acidic residues" evidence="4">
    <location>
        <begin position="56"/>
        <end position="96"/>
    </location>
</feature>
<reference evidence="6" key="1">
    <citation type="submission" date="2014-05" db="EMBL/GenBank/DDBJ databases">
        <title>The transcriptome of the halophilic microalga Tetraselmis sp. GSL018 isolated from the Great Salt Lake, Utah.</title>
        <authorList>
            <person name="Jinkerson R.E."/>
            <person name="D'Adamo S."/>
            <person name="Posewitz M.C."/>
        </authorList>
    </citation>
    <scope>NUCLEOTIDE SEQUENCE</scope>
    <source>
        <strain evidence="6">GSL018</strain>
    </source>
</reference>
<feature type="region of interest" description="Disordered" evidence="4">
    <location>
        <begin position="51"/>
        <end position="102"/>
    </location>
</feature>
<keyword evidence="5" id="KW-1133">Transmembrane helix</keyword>
<dbReference type="Pfam" id="PF00400">
    <property type="entry name" value="WD40"/>
    <property type="match status" value="2"/>
</dbReference>
<evidence type="ECO:0000256" key="5">
    <source>
        <dbReference type="SAM" id="Phobius"/>
    </source>
</evidence>
<evidence type="ECO:0000256" key="1">
    <source>
        <dbReference type="ARBA" id="ARBA00022574"/>
    </source>
</evidence>
<dbReference type="PROSITE" id="PS50294">
    <property type="entry name" value="WD_REPEATS_REGION"/>
    <property type="match status" value="2"/>
</dbReference>
<dbReference type="EMBL" id="GBEZ01017684">
    <property type="protein sequence ID" value="JAC68675.1"/>
    <property type="molecule type" value="Transcribed_RNA"/>
</dbReference>
<dbReference type="SMART" id="SM00320">
    <property type="entry name" value="WD40"/>
    <property type="match status" value="4"/>
</dbReference>
<feature type="transmembrane region" description="Helical" evidence="5">
    <location>
        <begin position="6"/>
        <end position="33"/>
    </location>
</feature>
<dbReference type="AlphaFoldDB" id="A0A061RDH1"/>
<feature type="repeat" description="WD" evidence="3">
    <location>
        <begin position="117"/>
        <end position="151"/>
    </location>
</feature>
<proteinExistence type="predicted"/>
<feature type="repeat" description="WD" evidence="3">
    <location>
        <begin position="319"/>
        <end position="360"/>
    </location>
</feature>
<dbReference type="InterPro" id="IPR036322">
    <property type="entry name" value="WD40_repeat_dom_sf"/>
</dbReference>
<sequence>MEIKGLSIGATFVLGTAAAIGIFGLCYILFSLFRSLMVNIIKLLQMLKGPAKHPKKTGESKKNLESTSKEAEECRTSRDGQEKPHMSFKQAKEAAKKSRGKPAKAAKHSHPLFLGSLQGHQGFVTGCAVSPDSKLIATSCDDRFIRIFSIEAAIRAPKCSAPPQTRRALPKDPVGVAFGRSGDEVVAATSGLLGHAGLSMYSGRSAEPAWEAPDCLDKKQALPGGFAVGYRGLGEAKAPEPLCVLAAGGGSTEVRVFSPSEGGRMLCKIDSGQMKNYTVAISCDGKFVSVGAFTAEIKIWELRHSRDGAFLGAEMVMVLKGHTSQVKSVAFTTDSRKAVTASMDGTLGVWDIDVRYALNEDPRRILKRELALPKGECYELLACAPEPSGGHIAACRGTLLHILCPRSGDVLSSIANCHTSATVQMVWTSDEVETERGKRPVLITAGTDHSVNLWSSPALE</sequence>
<dbReference type="PANTHER" id="PTHR45282">
    <property type="entry name" value="OS03G0858400 PROTEIN"/>
    <property type="match status" value="1"/>
</dbReference>
<protein>
    <submittedName>
        <fullName evidence="6">Nucleotide binding</fullName>
    </submittedName>
</protein>
<dbReference type="InterPro" id="IPR001680">
    <property type="entry name" value="WD40_rpt"/>
</dbReference>
<organism evidence="6">
    <name type="scientific">Tetraselmis sp. GSL018</name>
    <dbReference type="NCBI Taxonomy" id="582737"/>
    <lineage>
        <taxon>Eukaryota</taxon>
        <taxon>Viridiplantae</taxon>
        <taxon>Chlorophyta</taxon>
        <taxon>core chlorophytes</taxon>
        <taxon>Chlorodendrophyceae</taxon>
        <taxon>Chlorodendrales</taxon>
        <taxon>Chlorodendraceae</taxon>
        <taxon>Tetraselmis</taxon>
    </lineage>
</organism>
<dbReference type="Gene3D" id="2.130.10.10">
    <property type="entry name" value="YVTN repeat-like/Quinoprotein amine dehydrogenase"/>
    <property type="match status" value="2"/>
</dbReference>
<dbReference type="SUPFAM" id="SSF50978">
    <property type="entry name" value="WD40 repeat-like"/>
    <property type="match status" value="1"/>
</dbReference>
<keyword evidence="5" id="KW-0812">Transmembrane</keyword>
<evidence type="ECO:0000256" key="2">
    <source>
        <dbReference type="ARBA" id="ARBA00022737"/>
    </source>
</evidence>
<keyword evidence="5" id="KW-0472">Membrane</keyword>
<dbReference type="InterPro" id="IPR015943">
    <property type="entry name" value="WD40/YVTN_repeat-like_dom_sf"/>
</dbReference>
<evidence type="ECO:0000256" key="4">
    <source>
        <dbReference type="SAM" id="MobiDB-lite"/>
    </source>
</evidence>
<name>A0A061RDH1_9CHLO</name>
<keyword evidence="1 3" id="KW-0853">WD repeat</keyword>
<dbReference type="PANTHER" id="PTHR45282:SF2">
    <property type="entry name" value="OS03G0858400 PROTEIN"/>
    <property type="match status" value="1"/>
</dbReference>
<gene>
    <name evidence="6" type="ORF">TSPGSL018_8169</name>
</gene>
<dbReference type="PROSITE" id="PS00678">
    <property type="entry name" value="WD_REPEATS_1"/>
    <property type="match status" value="1"/>
</dbReference>